<dbReference type="InterPro" id="IPR036565">
    <property type="entry name" value="Mur-like_cat_sf"/>
</dbReference>
<dbReference type="Pfam" id="PF08245">
    <property type="entry name" value="Mur_ligase_M"/>
    <property type="match status" value="1"/>
</dbReference>
<protein>
    <recommendedName>
        <fullName evidence="5">UDP-N-acetylmuramoyl-L-alanyl-D-glutamate--2, 6-diaminopimelate ligase</fullName>
    </recommendedName>
</protein>
<dbReference type="SUPFAM" id="SSF53623">
    <property type="entry name" value="MurD-like peptide ligases, catalytic domain"/>
    <property type="match status" value="1"/>
</dbReference>
<dbReference type="InterPro" id="IPR013221">
    <property type="entry name" value="Mur_ligase_cen"/>
</dbReference>
<dbReference type="GO" id="GO:0016881">
    <property type="term" value="F:acid-amino acid ligase activity"/>
    <property type="evidence" value="ECO:0007669"/>
    <property type="project" value="InterPro"/>
</dbReference>
<dbReference type="InterPro" id="IPR004101">
    <property type="entry name" value="Mur_ligase_C"/>
</dbReference>
<name>A0A1F7JG70_9BACT</name>
<organism evidence="3 4">
    <name type="scientific">Candidatus Roizmanbacteria bacterium RIFCSPLOWO2_02_FULL_36_11</name>
    <dbReference type="NCBI Taxonomy" id="1802071"/>
    <lineage>
        <taxon>Bacteria</taxon>
        <taxon>Candidatus Roizmaniibacteriota</taxon>
    </lineage>
</organism>
<dbReference type="EMBL" id="MGAV01000014">
    <property type="protein sequence ID" value="OGK54608.1"/>
    <property type="molecule type" value="Genomic_DNA"/>
</dbReference>
<dbReference type="InterPro" id="IPR036615">
    <property type="entry name" value="Mur_ligase_C_dom_sf"/>
</dbReference>
<comment type="caution">
    <text evidence="3">The sequence shown here is derived from an EMBL/GenBank/DDBJ whole genome shotgun (WGS) entry which is preliminary data.</text>
</comment>
<dbReference type="GO" id="GO:0005524">
    <property type="term" value="F:ATP binding"/>
    <property type="evidence" value="ECO:0007669"/>
    <property type="project" value="InterPro"/>
</dbReference>
<dbReference type="Proteomes" id="UP000177418">
    <property type="component" value="Unassembled WGS sequence"/>
</dbReference>
<accession>A0A1F7JG70</accession>
<proteinExistence type="predicted"/>
<gene>
    <name evidence="3" type="ORF">A3H78_01850</name>
</gene>
<dbReference type="PANTHER" id="PTHR23135:SF4">
    <property type="entry name" value="UDP-N-ACETYLMURAMOYL-L-ALANYL-D-GLUTAMATE--2,6-DIAMINOPIMELATE LIGASE MURE HOMOLOG, CHLOROPLASTIC"/>
    <property type="match status" value="1"/>
</dbReference>
<dbReference type="Gene3D" id="3.90.190.20">
    <property type="entry name" value="Mur ligase, C-terminal domain"/>
    <property type="match status" value="1"/>
</dbReference>
<feature type="domain" description="Mur ligase C-terminal" evidence="1">
    <location>
        <begin position="228"/>
        <end position="369"/>
    </location>
</feature>
<evidence type="ECO:0000259" key="1">
    <source>
        <dbReference type="Pfam" id="PF02875"/>
    </source>
</evidence>
<dbReference type="SUPFAM" id="SSF53244">
    <property type="entry name" value="MurD-like peptide ligases, peptide-binding domain"/>
    <property type="match status" value="1"/>
</dbReference>
<dbReference type="Pfam" id="PF02875">
    <property type="entry name" value="Mur_ligase_C"/>
    <property type="match status" value="1"/>
</dbReference>
<evidence type="ECO:0008006" key="5">
    <source>
        <dbReference type="Google" id="ProtNLM"/>
    </source>
</evidence>
<dbReference type="PANTHER" id="PTHR23135">
    <property type="entry name" value="MUR LIGASE FAMILY MEMBER"/>
    <property type="match status" value="1"/>
</dbReference>
<feature type="domain" description="Mur ligase central" evidence="2">
    <location>
        <begin position="33"/>
        <end position="200"/>
    </location>
</feature>
<sequence>MRQQIKNYFHLFEAVVANICFGFPSRSLKIIGVTGTDGKTTTTHLIHHILTQAGKKATMISSISAPGLHTTTPRAWETQKFLKAAVDQGIEYVVLETTSHALDQNRVWGIKYEVGIVTNITREHLDYHRTYNEYVSAKVKLLQVSHHKIINRDDDSYSSIKKLMEGRELIKYCLSGDGDYIWKSSLSSQITGQYNKQNILAAFAACRELGLEERLIVSAINNFKLPQGRMDVVYDKDFKVIIDFAHTPNAIFNVLAAVKHEYEPKGRIIHVFGSAGLRDFKKRQAMGLASGRFADLVILTEEDYRTEDVDKICVEIGSGLELRGFLKDNVNDFSNQPNKTYCIVHNREDAISLAIKTAKKDDVVITTGKSHEKSLARGEKEYPWDEFNAVEQALHKLHSNSIDHDDLR</sequence>
<dbReference type="AlphaFoldDB" id="A0A1F7JG70"/>
<dbReference type="Gene3D" id="3.40.1190.10">
    <property type="entry name" value="Mur-like, catalytic domain"/>
    <property type="match status" value="1"/>
</dbReference>
<evidence type="ECO:0000259" key="2">
    <source>
        <dbReference type="Pfam" id="PF08245"/>
    </source>
</evidence>
<reference evidence="3 4" key="1">
    <citation type="journal article" date="2016" name="Nat. Commun.">
        <title>Thousands of microbial genomes shed light on interconnected biogeochemical processes in an aquifer system.</title>
        <authorList>
            <person name="Anantharaman K."/>
            <person name="Brown C.T."/>
            <person name="Hug L.A."/>
            <person name="Sharon I."/>
            <person name="Castelle C.J."/>
            <person name="Probst A.J."/>
            <person name="Thomas B.C."/>
            <person name="Singh A."/>
            <person name="Wilkins M.J."/>
            <person name="Karaoz U."/>
            <person name="Brodie E.L."/>
            <person name="Williams K.H."/>
            <person name="Hubbard S.S."/>
            <person name="Banfield J.F."/>
        </authorList>
    </citation>
    <scope>NUCLEOTIDE SEQUENCE [LARGE SCALE GENOMIC DNA]</scope>
</reference>
<evidence type="ECO:0000313" key="3">
    <source>
        <dbReference type="EMBL" id="OGK54608.1"/>
    </source>
</evidence>
<evidence type="ECO:0000313" key="4">
    <source>
        <dbReference type="Proteomes" id="UP000177418"/>
    </source>
</evidence>